<dbReference type="NCBIfam" id="TIGR04282">
    <property type="entry name" value="glyco_like_cofC"/>
    <property type="match status" value="1"/>
</dbReference>
<evidence type="ECO:0000313" key="1">
    <source>
        <dbReference type="EMBL" id="SUB75476.1"/>
    </source>
</evidence>
<dbReference type="Gene3D" id="3.90.1200.10">
    <property type="match status" value="1"/>
</dbReference>
<reference evidence="1 2" key="1">
    <citation type="submission" date="2018-06" db="EMBL/GenBank/DDBJ databases">
        <authorList>
            <consortium name="Pathogen Informatics"/>
            <person name="Doyle S."/>
        </authorList>
    </citation>
    <scope>NUCLEOTIDE SEQUENCE [LARGE SCALE GENOMIC DNA]</scope>
    <source>
        <strain evidence="1 2">NCTC11088</strain>
    </source>
</reference>
<name>A0A379DBU7_9FIRM</name>
<dbReference type="SUPFAM" id="SSF53448">
    <property type="entry name" value="Nucleotide-diphospho-sugar transferases"/>
    <property type="match status" value="1"/>
</dbReference>
<dbReference type="InterPro" id="IPR029044">
    <property type="entry name" value="Nucleotide-diphossugar_trans"/>
</dbReference>
<proteinExistence type="predicted"/>
<dbReference type="AlphaFoldDB" id="A0A379DBU7"/>
<accession>A0A379DBU7</accession>
<dbReference type="Pfam" id="PF09837">
    <property type="entry name" value="DUF2064"/>
    <property type="match status" value="1"/>
</dbReference>
<organism evidence="1 2">
    <name type="scientific">Peptoniphilus indolicus</name>
    <dbReference type="NCBI Taxonomy" id="33030"/>
    <lineage>
        <taxon>Bacteria</taxon>
        <taxon>Bacillati</taxon>
        <taxon>Bacillota</taxon>
        <taxon>Tissierellia</taxon>
        <taxon>Tissierellales</taxon>
        <taxon>Peptoniphilaceae</taxon>
        <taxon>Peptoniphilus</taxon>
    </lineage>
</organism>
<gene>
    <name evidence="1" type="ORF">NCTC11088_01273</name>
</gene>
<dbReference type="InterPro" id="IPR011009">
    <property type="entry name" value="Kinase-like_dom_sf"/>
</dbReference>
<evidence type="ECO:0000313" key="2">
    <source>
        <dbReference type="Proteomes" id="UP000254777"/>
    </source>
</evidence>
<dbReference type="InterPro" id="IPR018641">
    <property type="entry name" value="Trfase_1_rSAM/seldom-assoc"/>
</dbReference>
<dbReference type="Proteomes" id="UP000254777">
    <property type="component" value="Unassembled WGS sequence"/>
</dbReference>
<protein>
    <submittedName>
        <fullName evidence="1">Uncharacterized conserved protein</fullName>
    </submittedName>
</protein>
<dbReference type="SUPFAM" id="SSF56112">
    <property type="entry name" value="Protein kinase-like (PK-like)"/>
    <property type="match status" value="1"/>
</dbReference>
<sequence length="487" mass="56770">MKRKIIFFTKAPALNYGKSRLKNFLSAKDRYELSVFLIKDNLKVLEKSGYEFVVYFSGDIENLNFIDYEKIPQRGENLGDRMFNALKAELNSNDQVILLGSDLRGITLKLIESAFSGLNNSDCVIAPAEDGGYGLIGLRKPLDLFSNIVYSQSDVFEKTLQKATALDISIERLDTVRDIDEIIDLIKEELQTKDVEILGSGEYNLNYRFNKNFVCRINLGSQLHLGDEQITYEYNALKTLESSGVTPKPHYLKKNSTYIRKGFLVMDYLVGRPLNYDTDMSIAAYLLSRVHNLEFKDTDLIRVEQPFKAMFEECFEMYSVYKNSKIYNNSIGKYIEHFFDYVKELGIKDNISNPCIINTELNNRNFIINGNNSYIIDWEKPLIGEAEQDLAHFLVPTTTNWKTDKILSDSEIEKFIYKYEKYRKINRQKLKKYFAFNVLRGITWCSMAKVEYEASERILSNQDTYEKINKFLSEDYLKMLHKRFYEV</sequence>
<dbReference type="EMBL" id="UGTH01000001">
    <property type="protein sequence ID" value="SUB75476.1"/>
    <property type="molecule type" value="Genomic_DNA"/>
</dbReference>
<dbReference type="PANTHER" id="PTHR36529">
    <property type="entry name" value="SLL1095 PROTEIN"/>
    <property type="match status" value="1"/>
</dbReference>
<dbReference type="PANTHER" id="PTHR36529:SF1">
    <property type="entry name" value="GLYCOSYLTRANSFERASE"/>
    <property type="match status" value="1"/>
</dbReference>
<dbReference type="Gene3D" id="3.90.550.10">
    <property type="entry name" value="Spore Coat Polysaccharide Biosynthesis Protein SpsA, Chain A"/>
    <property type="match status" value="1"/>
</dbReference>
<dbReference type="RefSeq" id="WP_004819832.1">
    <property type="nucleotide sequence ID" value="NZ_UGTH01000001.1"/>
</dbReference>